<gene>
    <name evidence="4" type="ORF">BJX68DRAFT_251207</name>
</gene>
<keyword evidence="5" id="KW-1185">Reference proteome</keyword>
<feature type="compositionally biased region" description="Basic residues" evidence="1">
    <location>
        <begin position="7"/>
        <end position="18"/>
    </location>
</feature>
<dbReference type="InterPro" id="IPR015174">
    <property type="entry name" value="MIF4G-like_typ-2"/>
</dbReference>
<dbReference type="InterPro" id="IPR016024">
    <property type="entry name" value="ARM-type_fold"/>
</dbReference>
<dbReference type="PANTHER" id="PTHR12412">
    <property type="entry name" value="CAP BINDING PROTEIN"/>
    <property type="match status" value="1"/>
</dbReference>
<evidence type="ECO:0000313" key="4">
    <source>
        <dbReference type="EMBL" id="KAL2835923.1"/>
    </source>
</evidence>
<sequence length="835" mass="93779">MADHDRRNHGHRGGRKRRYREDDDYDRRQRRRYEEPLVVKVRRQLLTIAESAARRAEDDALSIAKNVSENYEDEELRDNFIDISLDLILEQPMKIPFIATTVLTANTIKSELVADVLKRTAERFQHNVNAGAWREVKLLLRFLGCLQCIFDGDGVFTILEELFSRAVDLQTASSEDLIGLELVKIILYTIPYVMASPATGFESHALGLLEKTDIIASTPHTLVDLVNPFGPESDKSASIPSVISLLQSQLQTESTRGWELTCLPRPWNNVRDGDDKPKRLEDGPKHPFPDITVPNPVRNGSRAIFPEVYLSVYEDQDIETVPPTSDITSSLLRDALVDTINIMDFNRIATAKFLIDLDCYFTPNIFVKRATPFDRLRDLPGDRPTWKPEDVAVDAVFSQLFQLPSPEHKLVYYHSVLTECCKIAPAAIAPSLGRAIRFLYRSLDSIDLDLSHRFLDWFTHHLSNFGFTWKWSEWVDDLELPLVHPRMAFITGALDKEIRLSFAQRIRGTLPDPYQELISEGKEKDTPDFKYSLDTTPYANEGRELMQLIRRKATDEEIQPLITAIEEQATSLGVESPILPSTDAFVTAICFVGSKSLSHVLSCIERNKDRLLAIGPKSPAARRQIITSVMEYWVDQPGIGINIIDKLLNYTIITPLSVIEWALVDKLEAGAILAKTHVFEMISATVGKVTNRLRQIVAARTQPGLYEPQLGVLDETLTREKKDMHSLFQVIEDSVVSVAGGSNDQLMERGDGSGDLPEDEIIRQWGKRWLRVFRRKAAVEEAYITDAMANATPVGTKAPTPPPAPVEESTPADALGDGDLDVADADADGTADDIL</sequence>
<comment type="caution">
    <text evidence="4">The sequence shown here is derived from an EMBL/GenBank/DDBJ whole genome shotgun (WGS) entry which is preliminary data.</text>
</comment>
<reference evidence="4 5" key="1">
    <citation type="submission" date="2024-07" db="EMBL/GenBank/DDBJ databases">
        <title>Section-level genome sequencing and comparative genomics of Aspergillus sections Usti and Cavernicolus.</title>
        <authorList>
            <consortium name="Lawrence Berkeley National Laboratory"/>
            <person name="Nybo J.L."/>
            <person name="Vesth T.C."/>
            <person name="Theobald S."/>
            <person name="Frisvad J.C."/>
            <person name="Larsen T.O."/>
            <person name="Kjaerboelling I."/>
            <person name="Rothschild-Mancinelli K."/>
            <person name="Lyhne E.K."/>
            <person name="Kogle M.E."/>
            <person name="Barry K."/>
            <person name="Clum A."/>
            <person name="Na H."/>
            <person name="Ledsgaard L."/>
            <person name="Lin J."/>
            <person name="Lipzen A."/>
            <person name="Kuo A."/>
            <person name="Riley R."/>
            <person name="Mondo S."/>
            <person name="LaButti K."/>
            <person name="Haridas S."/>
            <person name="Pangalinan J."/>
            <person name="Salamov A.A."/>
            <person name="Simmons B.A."/>
            <person name="Magnuson J.K."/>
            <person name="Chen J."/>
            <person name="Drula E."/>
            <person name="Henrissat B."/>
            <person name="Wiebenga A."/>
            <person name="Lubbers R.J."/>
            <person name="Gomes A.C."/>
            <person name="Macurrencykelacurrency M.R."/>
            <person name="Stajich J."/>
            <person name="Grigoriev I.V."/>
            <person name="Mortensen U.H."/>
            <person name="De vries R.P."/>
            <person name="Baker S.E."/>
            <person name="Andersen M.R."/>
        </authorList>
    </citation>
    <scope>NUCLEOTIDE SEQUENCE [LARGE SCALE GENOMIC DNA]</scope>
    <source>
        <strain evidence="4 5">CBS 756.74</strain>
    </source>
</reference>
<protein>
    <submittedName>
        <fullName evidence="4">MIF4G like-domain-containing protein</fullName>
    </submittedName>
</protein>
<dbReference type="RefSeq" id="XP_070891888.1">
    <property type="nucleotide sequence ID" value="XM_071042360.1"/>
</dbReference>
<dbReference type="EMBL" id="JBFXLR010000134">
    <property type="protein sequence ID" value="KAL2835923.1"/>
    <property type="molecule type" value="Genomic_DNA"/>
</dbReference>
<feature type="region of interest" description="Disordered" evidence="1">
    <location>
        <begin position="1"/>
        <end position="25"/>
    </location>
</feature>
<feature type="domain" description="MIF4G-like type 2" evidence="3">
    <location>
        <begin position="529"/>
        <end position="781"/>
    </location>
</feature>
<dbReference type="Proteomes" id="UP001610444">
    <property type="component" value="Unassembled WGS sequence"/>
</dbReference>
<proteinExistence type="predicted"/>
<dbReference type="Pfam" id="PF09090">
    <property type="entry name" value="MIF4G_like_2"/>
    <property type="match status" value="1"/>
</dbReference>
<feature type="region of interest" description="Disordered" evidence="1">
    <location>
        <begin position="270"/>
        <end position="293"/>
    </location>
</feature>
<dbReference type="InterPro" id="IPR027159">
    <property type="entry name" value="CBP80"/>
</dbReference>
<feature type="compositionally biased region" description="Basic and acidic residues" evidence="1">
    <location>
        <begin position="271"/>
        <end position="288"/>
    </location>
</feature>
<dbReference type="GeneID" id="98157524"/>
<evidence type="ECO:0000259" key="2">
    <source>
        <dbReference type="Pfam" id="PF09088"/>
    </source>
</evidence>
<evidence type="ECO:0000313" key="5">
    <source>
        <dbReference type="Proteomes" id="UP001610444"/>
    </source>
</evidence>
<dbReference type="InterPro" id="IPR015172">
    <property type="entry name" value="MIF4G-like_typ-1"/>
</dbReference>
<accession>A0ABR4J791</accession>
<name>A0ABR4J791_9EURO</name>
<dbReference type="Pfam" id="PF09088">
    <property type="entry name" value="MIF4G_like"/>
    <property type="match status" value="1"/>
</dbReference>
<feature type="domain" description="MIF4G-like type 1" evidence="2">
    <location>
        <begin position="322"/>
        <end position="512"/>
    </location>
</feature>
<evidence type="ECO:0000259" key="3">
    <source>
        <dbReference type="Pfam" id="PF09090"/>
    </source>
</evidence>
<dbReference type="Gene3D" id="1.25.40.180">
    <property type="match status" value="3"/>
</dbReference>
<evidence type="ECO:0000256" key="1">
    <source>
        <dbReference type="SAM" id="MobiDB-lite"/>
    </source>
</evidence>
<feature type="region of interest" description="Disordered" evidence="1">
    <location>
        <begin position="792"/>
        <end position="835"/>
    </location>
</feature>
<dbReference type="SUPFAM" id="SSF48371">
    <property type="entry name" value="ARM repeat"/>
    <property type="match status" value="3"/>
</dbReference>
<feature type="compositionally biased region" description="Acidic residues" evidence="1">
    <location>
        <begin position="816"/>
        <end position="835"/>
    </location>
</feature>
<organism evidence="4 5">
    <name type="scientific">Aspergillus pseudodeflectus</name>
    <dbReference type="NCBI Taxonomy" id="176178"/>
    <lineage>
        <taxon>Eukaryota</taxon>
        <taxon>Fungi</taxon>
        <taxon>Dikarya</taxon>
        <taxon>Ascomycota</taxon>
        <taxon>Pezizomycotina</taxon>
        <taxon>Eurotiomycetes</taxon>
        <taxon>Eurotiomycetidae</taxon>
        <taxon>Eurotiales</taxon>
        <taxon>Aspergillaceae</taxon>
        <taxon>Aspergillus</taxon>
        <taxon>Aspergillus subgen. Nidulantes</taxon>
    </lineage>
</organism>
<dbReference type="PANTHER" id="PTHR12412:SF2">
    <property type="entry name" value="NUCLEAR CAP-BINDING PROTEIN SUBUNIT 1"/>
    <property type="match status" value="1"/>
</dbReference>